<keyword evidence="1" id="KW-0812">Transmembrane</keyword>
<name>A0ABP7NPX3_9ACTN</name>
<sequence length="139" mass="15159">MGYRLVADVAMGLHFAFLAYLVVGGFLAWRWRRTIWLHLAVAVWGVGSVVIGYDCPLTHAENWGREHAGDQTLPSTGFIDHYLTGVVYPQDNLVAVQAAVAVIVVISWIGYLVTGRSRRAPGCAIPPPPEGKRGSQTTE</sequence>
<protein>
    <recommendedName>
        <fullName evidence="4">DUF2784 domain-containing protein</fullName>
    </recommendedName>
</protein>
<keyword evidence="1" id="KW-0472">Membrane</keyword>
<evidence type="ECO:0000256" key="1">
    <source>
        <dbReference type="SAM" id="Phobius"/>
    </source>
</evidence>
<dbReference type="Proteomes" id="UP001418444">
    <property type="component" value="Unassembled WGS sequence"/>
</dbReference>
<proteinExistence type="predicted"/>
<comment type="caution">
    <text evidence="2">The sequence shown here is derived from an EMBL/GenBank/DDBJ whole genome shotgun (WGS) entry which is preliminary data.</text>
</comment>
<dbReference type="InterPro" id="IPR021218">
    <property type="entry name" value="DUF2784"/>
</dbReference>
<accession>A0ABP7NPX3</accession>
<evidence type="ECO:0000313" key="3">
    <source>
        <dbReference type="Proteomes" id="UP001418444"/>
    </source>
</evidence>
<evidence type="ECO:0008006" key="4">
    <source>
        <dbReference type="Google" id="ProtNLM"/>
    </source>
</evidence>
<gene>
    <name evidence="2" type="ORF">GCM10022231_06980</name>
</gene>
<keyword evidence="1" id="KW-1133">Transmembrane helix</keyword>
<dbReference type="RefSeq" id="WP_344780665.1">
    <property type="nucleotide sequence ID" value="NZ_BAAAZW010000002.1"/>
</dbReference>
<organism evidence="2 3">
    <name type="scientific">Gordonia caeni</name>
    <dbReference type="NCBI Taxonomy" id="1007097"/>
    <lineage>
        <taxon>Bacteria</taxon>
        <taxon>Bacillati</taxon>
        <taxon>Actinomycetota</taxon>
        <taxon>Actinomycetes</taxon>
        <taxon>Mycobacteriales</taxon>
        <taxon>Gordoniaceae</taxon>
        <taxon>Gordonia</taxon>
    </lineage>
</organism>
<keyword evidence="3" id="KW-1185">Reference proteome</keyword>
<evidence type="ECO:0000313" key="2">
    <source>
        <dbReference type="EMBL" id="GAA3951751.1"/>
    </source>
</evidence>
<reference evidence="3" key="1">
    <citation type="journal article" date="2019" name="Int. J. Syst. Evol. Microbiol.">
        <title>The Global Catalogue of Microorganisms (GCM) 10K type strain sequencing project: providing services to taxonomists for standard genome sequencing and annotation.</title>
        <authorList>
            <consortium name="The Broad Institute Genomics Platform"/>
            <consortium name="The Broad Institute Genome Sequencing Center for Infectious Disease"/>
            <person name="Wu L."/>
            <person name="Ma J."/>
        </authorList>
    </citation>
    <scope>NUCLEOTIDE SEQUENCE [LARGE SCALE GENOMIC DNA]</scope>
    <source>
        <strain evidence="3">JCM 16923</strain>
    </source>
</reference>
<feature type="transmembrane region" description="Helical" evidence="1">
    <location>
        <begin position="6"/>
        <end position="28"/>
    </location>
</feature>
<dbReference type="Pfam" id="PF10861">
    <property type="entry name" value="DUF2784"/>
    <property type="match status" value="1"/>
</dbReference>
<feature type="transmembrane region" description="Helical" evidence="1">
    <location>
        <begin position="93"/>
        <end position="113"/>
    </location>
</feature>
<feature type="transmembrane region" description="Helical" evidence="1">
    <location>
        <begin position="35"/>
        <end position="53"/>
    </location>
</feature>
<dbReference type="EMBL" id="BAAAZW010000002">
    <property type="protein sequence ID" value="GAA3951751.1"/>
    <property type="molecule type" value="Genomic_DNA"/>
</dbReference>